<organism evidence="3">
    <name type="scientific">Cuerna arida</name>
    <dbReference type="NCBI Taxonomy" id="1464854"/>
    <lineage>
        <taxon>Eukaryota</taxon>
        <taxon>Metazoa</taxon>
        <taxon>Ecdysozoa</taxon>
        <taxon>Arthropoda</taxon>
        <taxon>Hexapoda</taxon>
        <taxon>Insecta</taxon>
        <taxon>Pterygota</taxon>
        <taxon>Neoptera</taxon>
        <taxon>Paraneoptera</taxon>
        <taxon>Hemiptera</taxon>
        <taxon>Auchenorrhyncha</taxon>
        <taxon>Membracoidea</taxon>
        <taxon>Cicadellidae</taxon>
        <taxon>Cicadellinae</taxon>
        <taxon>Proconiini</taxon>
        <taxon>Cuerna</taxon>
    </lineage>
</organism>
<accession>A0A1B6FAF9</accession>
<evidence type="ECO:0000256" key="1">
    <source>
        <dbReference type="SAM" id="MobiDB-lite"/>
    </source>
</evidence>
<feature type="region of interest" description="Disordered" evidence="1">
    <location>
        <begin position="24"/>
        <end position="90"/>
    </location>
</feature>
<protein>
    <recommendedName>
        <fullName evidence="4">Invertebrate defensins family profile domain-containing protein</fullName>
    </recommendedName>
</protein>
<feature type="chain" id="PRO_5008582709" description="Invertebrate defensins family profile domain-containing protein" evidence="2">
    <location>
        <begin position="25"/>
        <end position="124"/>
    </location>
</feature>
<evidence type="ECO:0000256" key="2">
    <source>
        <dbReference type="SAM" id="SignalP"/>
    </source>
</evidence>
<reference evidence="3" key="1">
    <citation type="submission" date="2015-11" db="EMBL/GenBank/DDBJ databases">
        <title>De novo transcriptome assembly of four potential Pierce s Disease insect vectors from Arizona vineyards.</title>
        <authorList>
            <person name="Tassone E.E."/>
        </authorList>
    </citation>
    <scope>NUCLEOTIDE SEQUENCE</scope>
</reference>
<gene>
    <name evidence="3" type="ORF">g.11680</name>
</gene>
<evidence type="ECO:0008006" key="4">
    <source>
        <dbReference type="Google" id="ProtNLM"/>
    </source>
</evidence>
<feature type="compositionally biased region" description="Low complexity" evidence="1">
    <location>
        <begin position="29"/>
        <end position="77"/>
    </location>
</feature>
<sequence length="124" mass="12946">MTAAHVTLCLAFLVLIHAAPHVAAKTNDTTSTTATTSGPMTPTSSPTTTTSASTTTTSASKTTTSDSTTTTSASTSETTREDQPTVCGRINSKHDTLCHKMCFSDGWKHGKCLKGKCTCSEQKL</sequence>
<dbReference type="EMBL" id="GECZ01022638">
    <property type="protein sequence ID" value="JAS47131.1"/>
    <property type="molecule type" value="Transcribed_RNA"/>
</dbReference>
<keyword evidence="2" id="KW-0732">Signal</keyword>
<name>A0A1B6FAF9_9HEMI</name>
<proteinExistence type="predicted"/>
<evidence type="ECO:0000313" key="3">
    <source>
        <dbReference type="EMBL" id="JAS47131.1"/>
    </source>
</evidence>
<dbReference type="AlphaFoldDB" id="A0A1B6FAF9"/>
<feature type="signal peptide" evidence="2">
    <location>
        <begin position="1"/>
        <end position="24"/>
    </location>
</feature>